<dbReference type="Gene3D" id="3.30.565.10">
    <property type="entry name" value="Histidine kinase-like ATPase, C-terminal domain"/>
    <property type="match status" value="1"/>
</dbReference>
<dbReference type="SUPFAM" id="SSF55785">
    <property type="entry name" value="PYP-like sensor domain (PAS domain)"/>
    <property type="match status" value="4"/>
</dbReference>
<dbReference type="SMART" id="SM00448">
    <property type="entry name" value="REC"/>
    <property type="match status" value="1"/>
</dbReference>
<feature type="modified residue" description="4-aspartylphosphate" evidence="4">
    <location>
        <position position="881"/>
    </location>
</feature>
<evidence type="ECO:0000256" key="1">
    <source>
        <dbReference type="ARBA" id="ARBA00000085"/>
    </source>
</evidence>
<dbReference type="OrthoDB" id="9796100at2"/>
<gene>
    <name evidence="9" type="ORF">EJ913_19075</name>
</gene>
<feature type="domain" description="PAS" evidence="7">
    <location>
        <begin position="315"/>
        <end position="386"/>
    </location>
</feature>
<proteinExistence type="predicted"/>
<dbReference type="Proteomes" id="UP000280346">
    <property type="component" value="Unassembled WGS sequence"/>
</dbReference>
<dbReference type="Gene3D" id="3.30.450.20">
    <property type="entry name" value="PAS domain"/>
    <property type="match status" value="4"/>
</dbReference>
<dbReference type="CDD" id="cd00082">
    <property type="entry name" value="HisKA"/>
    <property type="match status" value="1"/>
</dbReference>
<dbReference type="InterPro" id="IPR001610">
    <property type="entry name" value="PAC"/>
</dbReference>
<dbReference type="PANTHER" id="PTHR43065">
    <property type="entry name" value="SENSOR HISTIDINE KINASE"/>
    <property type="match status" value="1"/>
</dbReference>
<dbReference type="SUPFAM" id="SSF47384">
    <property type="entry name" value="Homodimeric domain of signal transducing histidine kinase"/>
    <property type="match status" value="1"/>
</dbReference>
<dbReference type="CDD" id="cd00130">
    <property type="entry name" value="PAS"/>
    <property type="match status" value="3"/>
</dbReference>
<feature type="domain" description="PAC" evidence="8">
    <location>
        <begin position="261"/>
        <end position="314"/>
    </location>
</feature>
<dbReference type="InterPro" id="IPR000700">
    <property type="entry name" value="PAS-assoc_C"/>
</dbReference>
<feature type="domain" description="Response regulatory" evidence="6">
    <location>
        <begin position="831"/>
        <end position="942"/>
    </location>
</feature>
<reference evidence="9 10" key="1">
    <citation type="submission" date="2018-12" db="EMBL/GenBank/DDBJ databases">
        <authorList>
            <person name="Yang Y."/>
        </authorList>
    </citation>
    <scope>NUCLEOTIDE SEQUENCE [LARGE SCALE GENOMIC DNA]</scope>
    <source>
        <strain evidence="9 10">GSF71</strain>
    </source>
</reference>
<dbReference type="SMART" id="SM00387">
    <property type="entry name" value="HATPase_c"/>
    <property type="match status" value="1"/>
</dbReference>
<evidence type="ECO:0000313" key="9">
    <source>
        <dbReference type="EMBL" id="RUQ67781.1"/>
    </source>
</evidence>
<dbReference type="PANTHER" id="PTHR43065:SF42">
    <property type="entry name" value="TWO-COMPONENT SENSOR PPRA"/>
    <property type="match status" value="1"/>
</dbReference>
<dbReference type="SUPFAM" id="SSF52172">
    <property type="entry name" value="CheY-like"/>
    <property type="match status" value="1"/>
</dbReference>
<dbReference type="InterPro" id="IPR001789">
    <property type="entry name" value="Sig_transdc_resp-reg_receiver"/>
</dbReference>
<sequence>MTGHPSTRRVSLDQSDAADRRALPFARSWRDSPAGALVVEFDWTATSLGPIAGWPQSLRTAVDLVLASPIPMVLVWGPDHHMVYNDGYARIAGGKHPRALGGTAPEVWPEIRDWNRRVLDKGFRGESQSYTDHFFLLERNGTPEEVWCDLFYAPVRDEAGAVAGVLCTVIETTGRVQALRANERSEERLRHALDIGVALGVWDWDIPNDRFRTSAACARLFSVDPALAEAGAPVAAFIGAILPEDRERVREGLAATLRTGAPFSAEYRLVADGTLRWLSSHGRCAIGADGKPSHVSGMTMDITERKTTEQALRDSERRLRRAQEAGQIGTFEADIAGNVVHGSDMFFRLWGLEPAASMPISRFEGMLIPEDRDRASSQTSRAQGSAAPVTEYRIRRADTGEERWLARWADFVRDASGHPVRLVGTLHDITERKRAELALRALNAELEDRVAERTRERDRIWAVSQDLLGVADDQGVLLSVNPAWSRTLGWPESEIVGRRSTWMEHPDDRDKTHAELGKLAAGARTLNFENRFLCSDGSYRWFSWTAVPEDGLFYCVARDITAEKEHAAALERAHEQLRQSQKMEAVGQLTGGIAHDFNNLLQAMSGCLQLIGKRAGQQPGVAPLLDAGRQAVDRGARLVQQLMAFARKQSLHPEPFDLRDRLLGMNGLLERALRADIHLTMEIGGGLWPAVADPTQFELAVLNLAVNARDAMPTGGRLSVAADNVTLSGERPDGLSGDFLRVRIADTGTGMPPEVVARAFEPFFTTKEVGKGTGLGLSQVYGFAHQSGGAAMVESTPGRGTAVTLLLPRAACAALCEAVVEKAAPEGRGVRILLVEDDPVVAPVVTAALEDMGYAVAHAVSGYEALTRLRGGEPADLLFSDVVMPGTVSGVELAQEMRSLRPGLPVLLTTGYNENVAGMEGFRVLAKPYRIEELAAAIEAELAAHPTAP</sequence>
<dbReference type="InterPro" id="IPR013655">
    <property type="entry name" value="PAS_fold_3"/>
</dbReference>
<dbReference type="Gene3D" id="2.10.70.100">
    <property type="match status" value="2"/>
</dbReference>
<dbReference type="InterPro" id="IPR011006">
    <property type="entry name" value="CheY-like_superfamily"/>
</dbReference>
<dbReference type="InterPro" id="IPR036890">
    <property type="entry name" value="HATPase_C_sf"/>
</dbReference>
<dbReference type="EMBL" id="RZIJ01000016">
    <property type="protein sequence ID" value="RUQ67781.1"/>
    <property type="molecule type" value="Genomic_DNA"/>
</dbReference>
<dbReference type="SMART" id="SM00091">
    <property type="entry name" value="PAS"/>
    <property type="match status" value="3"/>
</dbReference>
<dbReference type="EC" id="2.7.13.3" evidence="2"/>
<protein>
    <recommendedName>
        <fullName evidence="2">histidine kinase</fullName>
        <ecNumber evidence="2">2.7.13.3</ecNumber>
    </recommendedName>
</protein>
<comment type="catalytic activity">
    <reaction evidence="1">
        <text>ATP + protein L-histidine = ADP + protein N-phospho-L-histidine.</text>
        <dbReference type="EC" id="2.7.13.3"/>
    </reaction>
</comment>
<evidence type="ECO:0000313" key="10">
    <source>
        <dbReference type="Proteomes" id="UP000280346"/>
    </source>
</evidence>
<dbReference type="SMART" id="SM00388">
    <property type="entry name" value="HisKA"/>
    <property type="match status" value="1"/>
</dbReference>
<dbReference type="InterPro" id="IPR013656">
    <property type="entry name" value="PAS_4"/>
</dbReference>
<dbReference type="Pfam" id="PF08447">
    <property type="entry name" value="PAS_3"/>
    <property type="match status" value="2"/>
</dbReference>
<evidence type="ECO:0000256" key="2">
    <source>
        <dbReference type="ARBA" id="ARBA00012438"/>
    </source>
</evidence>
<feature type="domain" description="Histidine kinase" evidence="5">
    <location>
        <begin position="592"/>
        <end position="811"/>
    </location>
</feature>
<dbReference type="InterPro" id="IPR000014">
    <property type="entry name" value="PAS"/>
</dbReference>
<dbReference type="Gene3D" id="1.10.287.130">
    <property type="match status" value="1"/>
</dbReference>
<evidence type="ECO:0000259" key="7">
    <source>
        <dbReference type="PROSITE" id="PS50112"/>
    </source>
</evidence>
<dbReference type="NCBIfam" id="TIGR00229">
    <property type="entry name" value="sensory_box"/>
    <property type="match status" value="4"/>
</dbReference>
<dbReference type="Gene3D" id="3.40.50.2300">
    <property type="match status" value="1"/>
</dbReference>
<dbReference type="Pfam" id="PF00072">
    <property type="entry name" value="Response_reg"/>
    <property type="match status" value="1"/>
</dbReference>
<dbReference type="GO" id="GO:0000155">
    <property type="term" value="F:phosphorelay sensor kinase activity"/>
    <property type="evidence" value="ECO:0007669"/>
    <property type="project" value="InterPro"/>
</dbReference>
<dbReference type="PROSITE" id="PS50110">
    <property type="entry name" value="RESPONSE_REGULATORY"/>
    <property type="match status" value="1"/>
</dbReference>
<feature type="domain" description="PAC" evidence="8">
    <location>
        <begin position="388"/>
        <end position="441"/>
    </location>
</feature>
<keyword evidence="10" id="KW-1185">Reference proteome</keyword>
<dbReference type="SMART" id="SM00086">
    <property type="entry name" value="PAC"/>
    <property type="match status" value="4"/>
</dbReference>
<dbReference type="InterPro" id="IPR036097">
    <property type="entry name" value="HisK_dim/P_sf"/>
</dbReference>
<feature type="domain" description="PAS" evidence="7">
    <location>
        <begin position="470"/>
        <end position="523"/>
    </location>
</feature>
<evidence type="ECO:0000259" key="8">
    <source>
        <dbReference type="PROSITE" id="PS50113"/>
    </source>
</evidence>
<dbReference type="PRINTS" id="PR00344">
    <property type="entry name" value="BCTRLSENSOR"/>
</dbReference>
<accession>A0A3S0WTA4</accession>
<dbReference type="InterPro" id="IPR003594">
    <property type="entry name" value="HATPase_dom"/>
</dbReference>
<dbReference type="PROSITE" id="PS50112">
    <property type="entry name" value="PAS"/>
    <property type="match status" value="2"/>
</dbReference>
<evidence type="ECO:0000259" key="5">
    <source>
        <dbReference type="PROSITE" id="PS50109"/>
    </source>
</evidence>
<dbReference type="PROSITE" id="PS50109">
    <property type="entry name" value="HIS_KIN"/>
    <property type="match status" value="1"/>
</dbReference>
<organism evidence="9 10">
    <name type="scientific">Azospirillum doebereinerae</name>
    <dbReference type="NCBI Taxonomy" id="92933"/>
    <lineage>
        <taxon>Bacteria</taxon>
        <taxon>Pseudomonadati</taxon>
        <taxon>Pseudomonadota</taxon>
        <taxon>Alphaproteobacteria</taxon>
        <taxon>Rhodospirillales</taxon>
        <taxon>Azospirillaceae</taxon>
        <taxon>Azospirillum</taxon>
    </lineage>
</organism>
<dbReference type="Pfam" id="PF02518">
    <property type="entry name" value="HATPase_c"/>
    <property type="match status" value="1"/>
</dbReference>
<keyword evidence="3 4" id="KW-0597">Phosphoprotein</keyword>
<dbReference type="InterPro" id="IPR004358">
    <property type="entry name" value="Sig_transdc_His_kin-like_C"/>
</dbReference>
<dbReference type="InterPro" id="IPR003661">
    <property type="entry name" value="HisK_dim/P_dom"/>
</dbReference>
<dbReference type="AlphaFoldDB" id="A0A3S0WTA4"/>
<evidence type="ECO:0000259" key="6">
    <source>
        <dbReference type="PROSITE" id="PS50110"/>
    </source>
</evidence>
<evidence type="ECO:0000256" key="3">
    <source>
        <dbReference type="ARBA" id="ARBA00022553"/>
    </source>
</evidence>
<dbReference type="Pfam" id="PF08448">
    <property type="entry name" value="PAS_4"/>
    <property type="match status" value="2"/>
</dbReference>
<comment type="caution">
    <text evidence="9">The sequence shown here is derived from an EMBL/GenBank/DDBJ whole genome shotgun (WGS) entry which is preliminary data.</text>
</comment>
<dbReference type="InterPro" id="IPR035965">
    <property type="entry name" value="PAS-like_dom_sf"/>
</dbReference>
<dbReference type="SUPFAM" id="SSF55874">
    <property type="entry name" value="ATPase domain of HSP90 chaperone/DNA topoisomerase II/histidine kinase"/>
    <property type="match status" value="1"/>
</dbReference>
<dbReference type="PROSITE" id="PS50113">
    <property type="entry name" value="PAC"/>
    <property type="match status" value="2"/>
</dbReference>
<dbReference type="Pfam" id="PF00512">
    <property type="entry name" value="HisKA"/>
    <property type="match status" value="1"/>
</dbReference>
<dbReference type="InterPro" id="IPR005467">
    <property type="entry name" value="His_kinase_dom"/>
</dbReference>
<name>A0A3S0WTA4_9PROT</name>
<evidence type="ECO:0000256" key="4">
    <source>
        <dbReference type="PROSITE-ProRule" id="PRU00169"/>
    </source>
</evidence>